<feature type="signal peptide" evidence="1">
    <location>
        <begin position="1"/>
        <end position="21"/>
    </location>
</feature>
<dbReference type="InterPro" id="IPR011040">
    <property type="entry name" value="Sialidase"/>
</dbReference>
<comment type="caution">
    <text evidence="3">The sequence shown here is derived from an EMBL/GenBank/DDBJ whole genome shotgun (WGS) entry which is preliminary data.</text>
</comment>
<dbReference type="PANTHER" id="PTHR43752:SF2">
    <property type="entry name" value="BNR_ASP-BOX REPEAT FAMILY PROTEIN"/>
    <property type="match status" value="1"/>
</dbReference>
<proteinExistence type="predicted"/>
<sequence length="364" mass="39508">MPGTAARAVGRILVTIVSALAGTPAAAGDAVLVREFVYDAAPYPEAHASTIVETRDGNLAAAWFGGTRERNPDVSIWFARHEGGRWQTPVRVADGVQADGTRQPTWNPVLFQDPAGDLLLFYKVGPTPRDWWGMVMRSDDGGRSWGPPRRLPDGILGPIKNKPVILADGAWLAPSSVEQVVGVLAGEGAPSWRIHFERSADRGRTWSRTPPVASPFLIDAIQPSILFHGDGVLQAIARSRQGAMATSWSYDDGRTWSDIAALALPDPNSGADALTLADGRHLVVYNHAAHDPRTPGKGPRHPLVVALSDDGIAWRRALTLEQAPLEHGYAYPAVIQAGDGRVHVTYTHDRHRIRHVVLDPRRLE</sequence>
<evidence type="ECO:0000259" key="2">
    <source>
        <dbReference type="Pfam" id="PF13088"/>
    </source>
</evidence>
<keyword evidence="1" id="KW-0732">Signal</keyword>
<evidence type="ECO:0000313" key="5">
    <source>
        <dbReference type="Proteomes" id="UP000675747"/>
    </source>
</evidence>
<keyword evidence="5" id="KW-1185">Reference proteome</keyword>
<dbReference type="Gene3D" id="2.120.10.10">
    <property type="match status" value="1"/>
</dbReference>
<evidence type="ECO:0000313" key="4">
    <source>
        <dbReference type="EMBL" id="MBS7456912.1"/>
    </source>
</evidence>
<name>A0A8J8AW14_9GAMM</name>
<feature type="chain" id="PRO_5042774341" evidence="1">
    <location>
        <begin position="22"/>
        <end position="364"/>
    </location>
</feature>
<dbReference type="EMBL" id="JAGQFT020000004">
    <property type="protein sequence ID" value="MBS7456912.1"/>
    <property type="molecule type" value="Genomic_DNA"/>
</dbReference>
<dbReference type="Pfam" id="PF13088">
    <property type="entry name" value="BNR_2"/>
    <property type="match status" value="1"/>
</dbReference>
<accession>A0A8J8AW14</accession>
<dbReference type="CDD" id="cd15482">
    <property type="entry name" value="Sialidase_non-viral"/>
    <property type="match status" value="1"/>
</dbReference>
<protein>
    <submittedName>
        <fullName evidence="3">Exo-alpha-sialidase</fullName>
    </submittedName>
</protein>
<evidence type="ECO:0000256" key="1">
    <source>
        <dbReference type="SAM" id="SignalP"/>
    </source>
</evidence>
<dbReference type="EMBL" id="JAGQFT010000002">
    <property type="protein sequence ID" value="MBR0561066.1"/>
    <property type="molecule type" value="Genomic_DNA"/>
</dbReference>
<organism evidence="3">
    <name type="scientific">Coralloluteibacterium stylophorae</name>
    <dbReference type="NCBI Taxonomy" id="1776034"/>
    <lineage>
        <taxon>Bacteria</taxon>
        <taxon>Pseudomonadati</taxon>
        <taxon>Pseudomonadota</taxon>
        <taxon>Gammaproteobacteria</taxon>
        <taxon>Lysobacterales</taxon>
        <taxon>Lysobacteraceae</taxon>
        <taxon>Coralloluteibacterium</taxon>
    </lineage>
</organism>
<dbReference type="RefSeq" id="WP_211925034.1">
    <property type="nucleotide sequence ID" value="NZ_JAGQFT020000004.1"/>
</dbReference>
<dbReference type="SUPFAM" id="SSF50939">
    <property type="entry name" value="Sialidases"/>
    <property type="match status" value="1"/>
</dbReference>
<feature type="domain" description="Sialidase" evidence="2">
    <location>
        <begin position="57"/>
        <end position="344"/>
    </location>
</feature>
<reference evidence="4 5" key="1">
    <citation type="journal article" date="2021" name="Microbiol. Resour. Announc.">
        <title>Draft Genome Sequence of Coralloluteibacterium stylophorae LMG 29479T.</title>
        <authorList>
            <person name="Karlyshev A.V."/>
            <person name="Kudryashova E.B."/>
            <person name="Ariskina E.V."/>
            <person name="Conroy A.P."/>
            <person name="Abidueva E.Y."/>
        </authorList>
    </citation>
    <scope>NUCLEOTIDE SEQUENCE [LARGE SCALE GENOMIC DNA]</scope>
    <source>
        <strain evidence="4 5">LMG 29479</strain>
    </source>
</reference>
<gene>
    <name evidence="4" type="ORF">KB893_007170</name>
    <name evidence="3" type="ORF">KB893_00825</name>
</gene>
<dbReference type="Proteomes" id="UP000675747">
    <property type="component" value="Unassembled WGS sequence"/>
</dbReference>
<evidence type="ECO:0000313" key="3">
    <source>
        <dbReference type="EMBL" id="MBR0561066.1"/>
    </source>
</evidence>
<dbReference type="AlphaFoldDB" id="A0A8J8AW14"/>
<dbReference type="PANTHER" id="PTHR43752">
    <property type="entry name" value="BNR/ASP-BOX REPEAT FAMILY PROTEIN"/>
    <property type="match status" value="1"/>
</dbReference>
<dbReference type="InterPro" id="IPR036278">
    <property type="entry name" value="Sialidase_sf"/>
</dbReference>
<reference evidence="3" key="2">
    <citation type="submission" date="2021-04" db="EMBL/GenBank/DDBJ databases">
        <authorList>
            <person name="Karlyshev A.V."/>
        </authorList>
    </citation>
    <scope>NUCLEOTIDE SEQUENCE</scope>
    <source>
        <strain evidence="3">LMG 29479</strain>
    </source>
</reference>